<dbReference type="RefSeq" id="WP_179277465.1">
    <property type="nucleotide sequence ID" value="NZ_BOMU01000106.1"/>
</dbReference>
<dbReference type="AlphaFoldDB" id="A0A239HYZ7"/>
<gene>
    <name evidence="2" type="ORF">SAMN06264365_12699</name>
</gene>
<protein>
    <submittedName>
        <fullName evidence="2">Uncharacterized conserved protein, UPF0276 family</fullName>
    </submittedName>
</protein>
<name>A0A239HYZ7_9ACTN</name>
<dbReference type="Pfam" id="PF05114">
    <property type="entry name" value="MbnB_TglH_ChrH"/>
    <property type="match status" value="1"/>
</dbReference>
<dbReference type="Gene3D" id="3.20.20.150">
    <property type="entry name" value="Divalent-metal-dependent TIM barrel enzymes"/>
    <property type="match status" value="1"/>
</dbReference>
<dbReference type="PANTHER" id="PTHR42194:SF1">
    <property type="entry name" value="UPF0276 PROTEIN HI_1600"/>
    <property type="match status" value="1"/>
</dbReference>
<dbReference type="NCBIfam" id="NF003818">
    <property type="entry name" value="PRK05409.1"/>
    <property type="match status" value="1"/>
</dbReference>
<feature type="domain" description="Putative DNA-binding" evidence="1">
    <location>
        <begin position="305"/>
        <end position="395"/>
    </location>
</feature>
<dbReference type="PANTHER" id="PTHR42194">
    <property type="entry name" value="UPF0276 PROTEIN HI_1600"/>
    <property type="match status" value="1"/>
</dbReference>
<evidence type="ECO:0000313" key="2">
    <source>
        <dbReference type="EMBL" id="SNS86459.1"/>
    </source>
</evidence>
<accession>A0A239HYZ7</accession>
<dbReference type="Pfam" id="PF09836">
    <property type="entry name" value="DUF2063"/>
    <property type="match status" value="1"/>
</dbReference>
<dbReference type="InterPro" id="IPR018640">
    <property type="entry name" value="DUF2063"/>
</dbReference>
<dbReference type="InterPro" id="IPR007801">
    <property type="entry name" value="MbnB/TglH/ChrH"/>
</dbReference>
<proteinExistence type="predicted"/>
<evidence type="ECO:0000313" key="3">
    <source>
        <dbReference type="Proteomes" id="UP000198415"/>
    </source>
</evidence>
<dbReference type="Proteomes" id="UP000198415">
    <property type="component" value="Unassembled WGS sequence"/>
</dbReference>
<sequence length="490" mass="52220">MTEKLGDGDDLGFGVGLRPELVDELLAPDSGFDFLEAITEDYLTPDEQRRDVLDRLAERYPIVLHGLSLSIGGVDPLDLAYLRGLRELADGIGARWVSDHLCWTGVDGVRTHELLPLPRTRESLAHVTSRVLAAQDVLGRPLVLENAAAYLGFDESTMPEPEFLGLLVEATGCRLLLDVNNVHVSASNLGFDPTAYLDALPAGAVVQIHLAGSRDMGAFLLDTHDDRVSAPVWELYEHACRRLGPVSTSFEWDSGVPSLALLREELRTAAELRARVGPRPPRPPSPAVAPPIRAGADARRLADRQRALQLAILDGTAQQAVPGGETVLRPLSHGEGIAVYGSAYRARHLDLLRTAYPVLGELIGDDLDDLALDYLASAAGRGGDLDEFVSGFAGWVTGAFRDRPGAAAVRDVLTLETALAELGGRSSGEARFTCLGAPGHLRSLAIRAGVLSGWTGEPGAEVALVRRDSRVSATFLGREPASADPSDGGA</sequence>
<evidence type="ECO:0000259" key="1">
    <source>
        <dbReference type="Pfam" id="PF09836"/>
    </source>
</evidence>
<organism evidence="2 3">
    <name type="scientific">Actinoplanes regularis</name>
    <dbReference type="NCBI Taxonomy" id="52697"/>
    <lineage>
        <taxon>Bacteria</taxon>
        <taxon>Bacillati</taxon>
        <taxon>Actinomycetota</taxon>
        <taxon>Actinomycetes</taxon>
        <taxon>Micromonosporales</taxon>
        <taxon>Micromonosporaceae</taxon>
        <taxon>Actinoplanes</taxon>
    </lineage>
</organism>
<dbReference type="EMBL" id="FZNR01000026">
    <property type="protein sequence ID" value="SNS86459.1"/>
    <property type="molecule type" value="Genomic_DNA"/>
</dbReference>
<dbReference type="InterPro" id="IPR036237">
    <property type="entry name" value="Xyl_isomerase-like_sf"/>
</dbReference>
<keyword evidence="3" id="KW-1185">Reference proteome</keyword>
<dbReference type="SUPFAM" id="SSF51658">
    <property type="entry name" value="Xylose isomerase-like"/>
    <property type="match status" value="1"/>
</dbReference>
<reference evidence="2 3" key="1">
    <citation type="submission" date="2017-06" db="EMBL/GenBank/DDBJ databases">
        <authorList>
            <person name="Kim H.J."/>
            <person name="Triplett B.A."/>
        </authorList>
    </citation>
    <scope>NUCLEOTIDE SEQUENCE [LARGE SCALE GENOMIC DNA]</scope>
    <source>
        <strain evidence="2 3">DSM 43151</strain>
    </source>
</reference>